<evidence type="ECO:0000313" key="2">
    <source>
        <dbReference type="EMBL" id="MDQ0191507.1"/>
    </source>
</evidence>
<feature type="transmembrane region" description="Helical" evidence="1">
    <location>
        <begin position="90"/>
        <end position="106"/>
    </location>
</feature>
<feature type="transmembrane region" description="Helical" evidence="1">
    <location>
        <begin position="200"/>
        <end position="220"/>
    </location>
</feature>
<name>A0ABT9XMR3_9BACL</name>
<evidence type="ECO:0000256" key="1">
    <source>
        <dbReference type="SAM" id="Phobius"/>
    </source>
</evidence>
<proteinExistence type="predicted"/>
<feature type="transmembrane region" description="Helical" evidence="1">
    <location>
        <begin position="159"/>
        <end position="180"/>
    </location>
</feature>
<sequence>MIISRRTIQTVLGIIWFIDGLLQLKPQMFTKSFIEQVILPVAQGQPAWIGHSVTWAAHVIEPHIGVYNVIFAVIQLLIGLGLMFNVKVKTTLTISFIWTLIVWWFGEGFGQLLTGQALLLMGAPGAVLLYGLIGWSIWPDKDTDTQSGISRRGIKIARWSLGILWILGAILQLQPTYLTPKGIGGMFTADWMASLVGNNGVSVSIILAVIELAIGLGILINRRVGPFMWASIILSLFFWWVGQSFGQMFTALGTDPNAGPLFVLLTLTAFPTLFARVELDDKPQAKNGPATI</sequence>
<dbReference type="RefSeq" id="WP_274454623.1">
    <property type="nucleotide sequence ID" value="NZ_CP067097.1"/>
</dbReference>
<feature type="transmembrane region" description="Helical" evidence="1">
    <location>
        <begin position="258"/>
        <end position="277"/>
    </location>
</feature>
<keyword evidence="1" id="KW-0472">Membrane</keyword>
<keyword evidence="1" id="KW-1133">Transmembrane helix</keyword>
<protein>
    <submittedName>
        <fullName evidence="2">Membrane protein</fullName>
    </submittedName>
</protein>
<feature type="transmembrane region" description="Helical" evidence="1">
    <location>
        <begin position="7"/>
        <end position="24"/>
    </location>
</feature>
<feature type="transmembrane region" description="Helical" evidence="1">
    <location>
        <begin position="64"/>
        <end position="83"/>
    </location>
</feature>
<dbReference type="EMBL" id="JAUSTP010000048">
    <property type="protein sequence ID" value="MDQ0191507.1"/>
    <property type="molecule type" value="Genomic_DNA"/>
</dbReference>
<accession>A0ABT9XMR3</accession>
<comment type="caution">
    <text evidence="2">The sequence shown here is derived from an EMBL/GenBank/DDBJ whole genome shotgun (WGS) entry which is preliminary data.</text>
</comment>
<dbReference type="Proteomes" id="UP001232973">
    <property type="component" value="Unassembled WGS sequence"/>
</dbReference>
<gene>
    <name evidence="2" type="ORF">J2S03_003378</name>
</gene>
<evidence type="ECO:0000313" key="3">
    <source>
        <dbReference type="Proteomes" id="UP001232973"/>
    </source>
</evidence>
<feature type="transmembrane region" description="Helical" evidence="1">
    <location>
        <begin position="227"/>
        <end position="246"/>
    </location>
</feature>
<organism evidence="2 3">
    <name type="scientific">Alicyclobacillus cycloheptanicus</name>
    <dbReference type="NCBI Taxonomy" id="1457"/>
    <lineage>
        <taxon>Bacteria</taxon>
        <taxon>Bacillati</taxon>
        <taxon>Bacillota</taxon>
        <taxon>Bacilli</taxon>
        <taxon>Bacillales</taxon>
        <taxon>Alicyclobacillaceae</taxon>
        <taxon>Alicyclobacillus</taxon>
    </lineage>
</organism>
<keyword evidence="3" id="KW-1185">Reference proteome</keyword>
<feature type="transmembrane region" description="Helical" evidence="1">
    <location>
        <begin position="118"/>
        <end position="138"/>
    </location>
</feature>
<reference evidence="2 3" key="1">
    <citation type="submission" date="2023-07" db="EMBL/GenBank/DDBJ databases">
        <title>Genomic Encyclopedia of Type Strains, Phase IV (KMG-IV): sequencing the most valuable type-strain genomes for metagenomic binning, comparative biology and taxonomic classification.</title>
        <authorList>
            <person name="Goeker M."/>
        </authorList>
    </citation>
    <scope>NUCLEOTIDE SEQUENCE [LARGE SCALE GENOMIC DNA]</scope>
    <source>
        <strain evidence="2 3">DSM 4006</strain>
    </source>
</reference>
<keyword evidence="1" id="KW-0812">Transmembrane</keyword>